<dbReference type="Proteomes" id="UP000663873">
    <property type="component" value="Unassembled WGS sequence"/>
</dbReference>
<keyword evidence="2" id="KW-1185">Reference proteome</keyword>
<feature type="non-terminal residue" evidence="1">
    <location>
        <position position="1"/>
    </location>
</feature>
<protein>
    <submittedName>
        <fullName evidence="1">Uncharacterized protein</fullName>
    </submittedName>
</protein>
<dbReference type="EMBL" id="CAJOBP010114867">
    <property type="protein sequence ID" value="CAF5011764.1"/>
    <property type="molecule type" value="Genomic_DNA"/>
</dbReference>
<evidence type="ECO:0000313" key="1">
    <source>
        <dbReference type="EMBL" id="CAF5011764.1"/>
    </source>
</evidence>
<feature type="non-terminal residue" evidence="1">
    <location>
        <position position="41"/>
    </location>
</feature>
<dbReference type="AlphaFoldDB" id="A0A822B5A3"/>
<name>A0A822B5A3_9BILA</name>
<comment type="caution">
    <text evidence="1">The sequence shown here is derived from an EMBL/GenBank/DDBJ whole genome shotgun (WGS) entry which is preliminary data.</text>
</comment>
<reference evidence="1" key="1">
    <citation type="submission" date="2021-02" db="EMBL/GenBank/DDBJ databases">
        <authorList>
            <person name="Nowell W R."/>
        </authorList>
    </citation>
    <scope>NUCLEOTIDE SEQUENCE</scope>
</reference>
<sequence>MLYSGFDDKDRPPELISVIFEIEIDLIHPVTKKPFASIAHL</sequence>
<evidence type="ECO:0000313" key="2">
    <source>
        <dbReference type="Proteomes" id="UP000663873"/>
    </source>
</evidence>
<gene>
    <name evidence="1" type="ORF">UJA718_LOCUS50646</name>
</gene>
<proteinExistence type="predicted"/>
<accession>A0A822B5A3</accession>
<organism evidence="1 2">
    <name type="scientific">Rotaria socialis</name>
    <dbReference type="NCBI Taxonomy" id="392032"/>
    <lineage>
        <taxon>Eukaryota</taxon>
        <taxon>Metazoa</taxon>
        <taxon>Spiralia</taxon>
        <taxon>Gnathifera</taxon>
        <taxon>Rotifera</taxon>
        <taxon>Eurotatoria</taxon>
        <taxon>Bdelloidea</taxon>
        <taxon>Philodinida</taxon>
        <taxon>Philodinidae</taxon>
        <taxon>Rotaria</taxon>
    </lineage>
</organism>